<feature type="transmembrane region" description="Helical" evidence="1">
    <location>
        <begin position="168"/>
        <end position="190"/>
    </location>
</feature>
<feature type="transmembrane region" description="Helical" evidence="1">
    <location>
        <begin position="292"/>
        <end position="313"/>
    </location>
</feature>
<evidence type="ECO:0000313" key="2">
    <source>
        <dbReference type="EMBL" id="RFZ75987.1"/>
    </source>
</evidence>
<dbReference type="AlphaFoldDB" id="A0A3E2N4R2"/>
<dbReference type="Proteomes" id="UP000260680">
    <property type="component" value="Unassembled WGS sequence"/>
</dbReference>
<comment type="caution">
    <text evidence="2">The sequence shown here is derived from an EMBL/GenBank/DDBJ whole genome shotgun (WGS) entry which is preliminary data.</text>
</comment>
<feature type="transmembrane region" description="Helical" evidence="1">
    <location>
        <begin position="464"/>
        <end position="484"/>
    </location>
</feature>
<keyword evidence="1" id="KW-1133">Transmembrane helix</keyword>
<keyword evidence="1" id="KW-0472">Membrane</keyword>
<reference evidence="2 3" key="1">
    <citation type="submission" date="2018-07" db="EMBL/GenBank/DDBJ databases">
        <title>New species, Clostridium PI-S10-A1B.</title>
        <authorList>
            <person name="Krishna G."/>
            <person name="Summeta K."/>
            <person name="Shikha S."/>
            <person name="Prabhu P.B."/>
            <person name="Suresh K."/>
        </authorList>
    </citation>
    <scope>NUCLEOTIDE SEQUENCE [LARGE SCALE GENOMIC DNA]</scope>
    <source>
        <strain evidence="2 3">PI-S10-A1B</strain>
    </source>
</reference>
<dbReference type="EMBL" id="QOHO01000108">
    <property type="protein sequence ID" value="RFZ75987.1"/>
    <property type="molecule type" value="Genomic_DNA"/>
</dbReference>
<feature type="transmembrane region" description="Helical" evidence="1">
    <location>
        <begin position="20"/>
        <end position="37"/>
    </location>
</feature>
<proteinExistence type="predicted"/>
<dbReference type="OrthoDB" id="2061016at2"/>
<feature type="transmembrane region" description="Helical" evidence="1">
    <location>
        <begin position="202"/>
        <end position="220"/>
    </location>
</feature>
<name>A0A3E2N4R2_9FIRM</name>
<sequence>MLLMENLKMKLICKNAVKLFYLIAGSMFFWLILNVILNNCFVDPNSYGGDFVITSYYNPFIIIFFVIIIYLILTKVNSSNVISKKAVSIVLLTLIISIQVFLAQKLAYDISDTTKFSDFGIIVDSAKCILSGGTYNNKYFQNTPYQVGIISEIIIWNRVLMSMGFKSFNVNCIALNIISIDLAILGGFFMSKIIWKSSKMSNLFLIFSLLFSPYYTYITYYYTDSLSIPFAIWGVYIYAYLNANISKLNFRRTVLLWATMILIFVLGIFIKATVGIAIIAIFLHMIFSRQSIVKIGCVILLFFIVLSSFKTVVYNYIDDKNWFGYEIANGEGYPKEFWFLMGTNEKRLGAYPPEDVSAIIGLETRKEQRDTAIQLTIDRLKDYGVAGYIKFLTTKNNWIWGDGRYFATELLGWFPHINNSKILNFFINNKIGNPIFCYWSQCIQVLILFLLLGSFFTGVRTGEIDIIFVINITIFGVLIFFSLWESRPRYLFNYTPFLLVSAINGFEKVRGSGKVIFYNIFND</sequence>
<evidence type="ECO:0000313" key="3">
    <source>
        <dbReference type="Proteomes" id="UP000260680"/>
    </source>
</evidence>
<feature type="transmembrane region" description="Helical" evidence="1">
    <location>
        <begin position="436"/>
        <end position="458"/>
    </location>
</feature>
<keyword evidence="1" id="KW-0812">Transmembrane</keyword>
<gene>
    <name evidence="2" type="ORF">DS742_26095</name>
</gene>
<feature type="transmembrane region" description="Helical" evidence="1">
    <location>
        <begin position="57"/>
        <end position="74"/>
    </location>
</feature>
<feature type="transmembrane region" description="Helical" evidence="1">
    <location>
        <begin position="86"/>
        <end position="107"/>
    </location>
</feature>
<feature type="transmembrane region" description="Helical" evidence="1">
    <location>
        <begin position="255"/>
        <end position="286"/>
    </location>
</feature>
<accession>A0A3E2N4R2</accession>
<organism evidence="2 3">
    <name type="scientific">Lacrimispora amygdalina</name>
    <dbReference type="NCBI Taxonomy" id="253257"/>
    <lineage>
        <taxon>Bacteria</taxon>
        <taxon>Bacillati</taxon>
        <taxon>Bacillota</taxon>
        <taxon>Clostridia</taxon>
        <taxon>Lachnospirales</taxon>
        <taxon>Lachnospiraceae</taxon>
        <taxon>Lacrimispora</taxon>
    </lineage>
</organism>
<protein>
    <recommendedName>
        <fullName evidence="4">Glycosyltransferase RgtA/B/C/D-like domain-containing protein</fullName>
    </recommendedName>
</protein>
<dbReference type="RefSeq" id="WP_117419848.1">
    <property type="nucleotide sequence ID" value="NZ_QOHO01000108.1"/>
</dbReference>
<feature type="transmembrane region" description="Helical" evidence="1">
    <location>
        <begin position="226"/>
        <end position="243"/>
    </location>
</feature>
<evidence type="ECO:0000256" key="1">
    <source>
        <dbReference type="SAM" id="Phobius"/>
    </source>
</evidence>
<evidence type="ECO:0008006" key="4">
    <source>
        <dbReference type="Google" id="ProtNLM"/>
    </source>
</evidence>